<name>A0ABR2XRK4_9PEZI</name>
<dbReference type="InterPro" id="IPR022085">
    <property type="entry name" value="OpdG"/>
</dbReference>
<dbReference type="EMBL" id="JARVKM010000027">
    <property type="protein sequence ID" value="KAK9776449.1"/>
    <property type="molecule type" value="Genomic_DNA"/>
</dbReference>
<keyword evidence="4" id="KW-1185">Reference proteome</keyword>
<evidence type="ECO:0000256" key="1">
    <source>
        <dbReference type="SAM" id="Phobius"/>
    </source>
</evidence>
<dbReference type="PANTHER" id="PTHR24148:SF73">
    <property type="entry name" value="HET DOMAIN PROTEIN (AFU_ORTHOLOGUE AFUA_8G01020)"/>
    <property type="match status" value="1"/>
</dbReference>
<dbReference type="Pfam" id="PF12311">
    <property type="entry name" value="DUF3632"/>
    <property type="match status" value="1"/>
</dbReference>
<dbReference type="PANTHER" id="PTHR24148">
    <property type="entry name" value="ANKYRIN REPEAT DOMAIN-CONTAINING PROTEIN 39 HOMOLOG-RELATED"/>
    <property type="match status" value="1"/>
</dbReference>
<keyword evidence="1" id="KW-1133">Transmembrane helix</keyword>
<keyword evidence="1" id="KW-0812">Transmembrane</keyword>
<comment type="caution">
    <text evidence="3">The sequence shown here is derived from an EMBL/GenBank/DDBJ whole genome shotgun (WGS) entry which is preliminary data.</text>
</comment>
<keyword evidence="1" id="KW-0472">Membrane</keyword>
<reference evidence="3 4" key="1">
    <citation type="submission" date="2024-02" db="EMBL/GenBank/DDBJ databases">
        <title>First draft genome assembly of two strains of Seiridium cardinale.</title>
        <authorList>
            <person name="Emiliani G."/>
            <person name="Scali E."/>
        </authorList>
    </citation>
    <scope>NUCLEOTIDE SEQUENCE [LARGE SCALE GENOMIC DNA]</scope>
    <source>
        <strain evidence="3 4">BM-138-000479</strain>
    </source>
</reference>
<feature type="domain" description="Heterokaryon incompatibility" evidence="2">
    <location>
        <begin position="185"/>
        <end position="335"/>
    </location>
</feature>
<accession>A0ABR2XRK4</accession>
<feature type="transmembrane region" description="Helical" evidence="1">
    <location>
        <begin position="12"/>
        <end position="34"/>
    </location>
</feature>
<gene>
    <name evidence="3" type="ORF">SCAR479_06772</name>
</gene>
<evidence type="ECO:0000313" key="4">
    <source>
        <dbReference type="Proteomes" id="UP001465668"/>
    </source>
</evidence>
<dbReference type="InterPro" id="IPR052895">
    <property type="entry name" value="HetReg/Transcr_Mod"/>
</dbReference>
<evidence type="ECO:0000313" key="3">
    <source>
        <dbReference type="EMBL" id="KAK9776449.1"/>
    </source>
</evidence>
<protein>
    <submittedName>
        <fullName evidence="3">HET-domain-containing protein</fullName>
    </submittedName>
</protein>
<sequence>MSRSQRRNVHYFLAAAAGGNIISAKLCAIGILVLREAFETAQEMGDDKSEDSEDKNRTIQDLTIVDLLGCAELWMLKAWDPIRKLSSTNFCDYPQEIGRHGPLAQEAGVPDNGGFSQERLGAFSFMETRGYYDEFLGTADSISLALKALLRAWCESSEGRTVLRVSAEVPTFPHEQYHRFQWGDYAALSYAWGDLKDTSDIIVNGMEVQVTTNLANALQELYQGGNFSGRLRLWIDALCINQKDLEERNQQVAAMRSFYSNAWSVVSFVGPETENSAKALNLVAELSKHYGNAAECQALQHALMHDQDPYEPGSWLALNLLTLRPYWERLWVIQEITLGGTRVVLRCGLAQLSWQTFCHGLELIHKYLWLAKNKCVMRDRMEIDPTDTRGWDTSGPMHHISKDLWAFTEAQESRSANARLDRLLEVANFSKCSDSRDKVYGLLGIMEPHFSKSINPDYSLSAASVFMSTAKAYIKAYGTLELLRDANIWGSAVTATWVPDWTWRGRLRDSRPEFGSDASADGANDVPFKGTYCADRGLLLVMPEYRGDLLGCQVIIFDEVDGLGAHPLAEGAIIVQSQQTAATTGHVDETALRISRTLCAERDPTTSLACSLLHLPQTNEAAVKEFSRLSWDYFLHDMFYYERWTSWFPMNADLAVEGRDLKSYFSGMIQDGAAFEHYWTAYQVWQRAAHGRRFMTTAAGRFGWAPFARATILEDVSEVRRGDVLAIFPGCSSTPIILRSKSFGDVFQVVGEALPDLTL</sequence>
<dbReference type="Proteomes" id="UP001465668">
    <property type="component" value="Unassembled WGS sequence"/>
</dbReference>
<dbReference type="InterPro" id="IPR010730">
    <property type="entry name" value="HET"/>
</dbReference>
<proteinExistence type="predicted"/>
<evidence type="ECO:0000259" key="2">
    <source>
        <dbReference type="Pfam" id="PF06985"/>
    </source>
</evidence>
<dbReference type="Pfam" id="PF06985">
    <property type="entry name" value="HET"/>
    <property type="match status" value="1"/>
</dbReference>
<organism evidence="3 4">
    <name type="scientific">Seiridium cardinale</name>
    <dbReference type="NCBI Taxonomy" id="138064"/>
    <lineage>
        <taxon>Eukaryota</taxon>
        <taxon>Fungi</taxon>
        <taxon>Dikarya</taxon>
        <taxon>Ascomycota</taxon>
        <taxon>Pezizomycotina</taxon>
        <taxon>Sordariomycetes</taxon>
        <taxon>Xylariomycetidae</taxon>
        <taxon>Amphisphaeriales</taxon>
        <taxon>Sporocadaceae</taxon>
        <taxon>Seiridium</taxon>
    </lineage>
</organism>